<dbReference type="RefSeq" id="WP_169320729.1">
    <property type="nucleotide sequence ID" value="NZ_JABCJF010000002.1"/>
</dbReference>
<sequence>MYESTFYATRQPLLPLNKLLKFYDIAKHHKSQDILDYLVKEFTSNYQLEEALYLASDVLYSELIKYKSIPSNFSDKEKNRMLHSLTKYYIRASARATPFGLFGNFREGSFDIEGNNNASNILEYHPKLDMEVLYQISEHILSIDGVKTYLTLSHNTSLYKTNDDFRYVEYRIKNGLRTHHLVSIKSDSLLNFVIKVSKKGIGYDALIIELLNNYDVDKEDIERYVDDLISCKLLITNLDINITGKDYFEILSDFISNVSPRITNDKILAVKNILQKINSLLLQINHEQSNVSFYKKIHELLKQFLPHIPEKNLIQLDVTSKKKDFTLPLEIKSNLNNLLNIFSTFSKSYSTENFQLEIFKRAFYERYENRMMKLTEVLDEELGIGYKSAISIKDIHNSKRTDKNKLTGFVLKKYHQYLKKKEEYIELNDIEIKEYFGNVTDSKNVSPSFTYLLNAYPKKEGSLFRIISYSPSTTSLSGRFCGVHKEYYKKLNDLTNHIENQQSDYVYAEIVHLPQARVGNVIGRPYFGNYEIPYLSTSLLPESKKIIVDDLYIQMINKELYLFSKSLNKPIRPRLSNAHNYRKDGLPIYHFLSDMQYQNLDFQVIWDWSILEESEEYFPRVVYKNIILQEAYWTIKDKNFADLKKAKNFTDFKKKISELRQKLNIADWVVFKERDNVLYLDLSTDIGIELIQKYVNQNNKQIILHESLLDKKHELPDSAYNKELVVPFVNFSQKVAPSLKRKKISKDTVTRNFIPGSEWIYFKIYIEHKFSNKLLVILGDYIEKKLINKGLIEKWFFIRYSDPKQHIRLRLYTKDLSTISTVVTGISNIFKHYGKSGKISSITQDSYQRELERYGDKNIIKTESLFYINSKLVYYLYKSFKTISYNNLFFISYFMIEKYLETLSDNNLEKLKFLSENFNYYAKEFNYENDKTIRNSLHEELRKIKNINVEEVLDKDTINIINQSKIKNALLEIKNDVKSDYFRILASYIHMSINRLFYENQRFNEFKLYFFLYKKYQSIIARENFKNNI</sequence>
<dbReference type="Proteomes" id="UP000548067">
    <property type="component" value="Unassembled WGS sequence"/>
</dbReference>
<gene>
    <name evidence="3" type="ORF">HIO71_06025</name>
</gene>
<evidence type="ECO:0000313" key="3">
    <source>
        <dbReference type="EMBL" id="NMR33764.1"/>
    </source>
</evidence>
<reference evidence="3 4" key="1">
    <citation type="submission" date="2020-04" db="EMBL/GenBank/DDBJ databases">
        <title>Genome analysis and antimicrobial resistance characteristics of Chryseobacterium aquaticum isolated from farmed salmonids.</title>
        <authorList>
            <person name="Saticioglu I.B."/>
            <person name="Duman M."/>
            <person name="Altun S."/>
        </authorList>
    </citation>
    <scope>NUCLEOTIDE SEQUENCE [LARGE SCALE GENOMIC DNA]</scope>
    <source>
        <strain evidence="3 4">C-174</strain>
    </source>
</reference>
<dbReference type="EMBL" id="JABCJF010000002">
    <property type="protein sequence ID" value="NMR33764.1"/>
    <property type="molecule type" value="Genomic_DNA"/>
</dbReference>
<dbReference type="AlphaFoldDB" id="A0A848N2K9"/>
<dbReference type="Pfam" id="PF14028">
    <property type="entry name" value="Lant_dehydr_C"/>
    <property type="match status" value="1"/>
</dbReference>
<organism evidence="3 4">
    <name type="scientific">Chryseobacterium aquaticum</name>
    <dbReference type="NCBI Taxonomy" id="452084"/>
    <lineage>
        <taxon>Bacteria</taxon>
        <taxon>Pseudomonadati</taxon>
        <taxon>Bacteroidota</taxon>
        <taxon>Flavobacteriia</taxon>
        <taxon>Flavobacteriales</taxon>
        <taxon>Weeksellaceae</taxon>
        <taxon>Chryseobacterium group</taxon>
        <taxon>Chryseobacterium</taxon>
    </lineage>
</organism>
<protein>
    <submittedName>
        <fullName evidence="3">Lantibiotic dehydratase</fullName>
    </submittedName>
</protein>
<feature type="domain" description="Lantibiotic dehydratase N-terminal" evidence="1">
    <location>
        <begin position="47"/>
        <end position="690"/>
    </location>
</feature>
<evidence type="ECO:0000259" key="2">
    <source>
        <dbReference type="Pfam" id="PF14028"/>
    </source>
</evidence>
<evidence type="ECO:0000259" key="1">
    <source>
        <dbReference type="Pfam" id="PF04738"/>
    </source>
</evidence>
<dbReference type="InterPro" id="IPR006827">
    <property type="entry name" value="Lant_deHydtase_N"/>
</dbReference>
<proteinExistence type="predicted"/>
<accession>A0A848N2K9</accession>
<dbReference type="Pfam" id="PF04738">
    <property type="entry name" value="Lant_dehydr_N"/>
    <property type="match status" value="1"/>
</dbReference>
<dbReference type="InterPro" id="IPR023809">
    <property type="entry name" value="Thiopep_bacteriocin_synth_dom"/>
</dbReference>
<name>A0A848N2K9_9FLAO</name>
<evidence type="ECO:0000313" key="4">
    <source>
        <dbReference type="Proteomes" id="UP000548067"/>
    </source>
</evidence>
<dbReference type="NCBIfam" id="TIGR03891">
    <property type="entry name" value="thiopep_ocin"/>
    <property type="match status" value="1"/>
</dbReference>
<feature type="domain" description="Thiopeptide-type bacteriocin biosynthesis" evidence="2">
    <location>
        <begin position="759"/>
        <end position="1016"/>
    </location>
</feature>
<comment type="caution">
    <text evidence="3">The sequence shown here is derived from an EMBL/GenBank/DDBJ whole genome shotgun (WGS) entry which is preliminary data.</text>
</comment>